<dbReference type="GO" id="GO:0005739">
    <property type="term" value="C:mitochondrion"/>
    <property type="evidence" value="ECO:0007669"/>
    <property type="project" value="GOC"/>
</dbReference>
<keyword evidence="3 6" id="KW-0479">Metal-binding</keyword>
<proteinExistence type="inferred from homology"/>
<keyword evidence="5 6" id="KW-0482">Metalloprotease</keyword>
<evidence type="ECO:0000256" key="5">
    <source>
        <dbReference type="ARBA" id="ARBA00023049"/>
    </source>
</evidence>
<sequence length="341" mass="33902">MTQGKTNMNCFNTDDNSRQRDVGSDGRSDDAMREVKGDQCVASSAEDPGPLETLTRADVVDIVEYALATGRPVRTLMRAMDEAGCPVGRGFFHVLRCDAAVGGGFAPDHGVILCHNRLHTQREVTNAITHELIHAYDHCRYGGRGDAFPTATAAAAEGSTAGSTAAAAAGAAASGSGSGSGSSSSGDVGSASAAAAAAAGSSMGSSGCGIAAGGSSPERGGCEGGGGGSCEGGSSGCSGVGSTGGLDWSNCRHHACTEIRAANLSGDCSAWQELLRGNLPLAPTRWGEQQRACVARRAALSVAMNPACGGAEGAGEVVEQVMRGCLADTAPFDASEAAAAP</sequence>
<dbReference type="GO" id="GO:0033615">
    <property type="term" value="P:mitochondrial proton-transporting ATP synthase complex assembly"/>
    <property type="evidence" value="ECO:0007669"/>
    <property type="project" value="TreeGrafter"/>
</dbReference>
<evidence type="ECO:0000256" key="3">
    <source>
        <dbReference type="ARBA" id="ARBA00022723"/>
    </source>
</evidence>
<evidence type="ECO:0000256" key="7">
    <source>
        <dbReference type="SAM" id="MobiDB-lite"/>
    </source>
</evidence>
<comment type="similarity">
    <text evidence="1 6">Belongs to the peptidase M76 family.</text>
</comment>
<reference evidence="8 9" key="1">
    <citation type="journal article" date="2021" name="Sci. Rep.">
        <title>Genome sequencing of the multicellular alga Astrephomene provides insights into convergent evolution of germ-soma differentiation.</title>
        <authorList>
            <person name="Yamashita S."/>
            <person name="Yamamoto K."/>
            <person name="Matsuzaki R."/>
            <person name="Suzuki S."/>
            <person name="Yamaguchi H."/>
            <person name="Hirooka S."/>
            <person name="Minakuchi Y."/>
            <person name="Miyagishima S."/>
            <person name="Kawachi M."/>
            <person name="Toyoda A."/>
            <person name="Nozaki H."/>
        </authorList>
    </citation>
    <scope>NUCLEOTIDE SEQUENCE [LARGE SCALE GENOMIC DNA]</scope>
    <source>
        <strain evidence="8 9">NIES-4017</strain>
    </source>
</reference>
<name>A0AAD3DWX7_9CHLO</name>
<dbReference type="GO" id="GO:0034982">
    <property type="term" value="P:mitochondrial protein processing"/>
    <property type="evidence" value="ECO:0007669"/>
    <property type="project" value="TreeGrafter"/>
</dbReference>
<evidence type="ECO:0000313" key="8">
    <source>
        <dbReference type="EMBL" id="GFR48632.1"/>
    </source>
</evidence>
<evidence type="ECO:0000313" key="9">
    <source>
        <dbReference type="Proteomes" id="UP001054857"/>
    </source>
</evidence>
<evidence type="ECO:0000256" key="6">
    <source>
        <dbReference type="RuleBase" id="RU364057"/>
    </source>
</evidence>
<dbReference type="GO" id="GO:0004222">
    <property type="term" value="F:metalloendopeptidase activity"/>
    <property type="evidence" value="ECO:0007669"/>
    <property type="project" value="InterPro"/>
</dbReference>
<gene>
    <name evidence="8" type="ORF">Agub_g10547</name>
</gene>
<dbReference type="EMBL" id="BMAR01000024">
    <property type="protein sequence ID" value="GFR48632.1"/>
    <property type="molecule type" value="Genomic_DNA"/>
</dbReference>
<protein>
    <recommendedName>
        <fullName evidence="6">Mitochondrial inner membrane protease ATP23</fullName>
        <ecNumber evidence="6">3.4.24.-</ecNumber>
    </recommendedName>
</protein>
<dbReference type="EC" id="3.4.24.-" evidence="6"/>
<keyword evidence="4 6" id="KW-0378">Hydrolase</keyword>
<dbReference type="InterPro" id="IPR019165">
    <property type="entry name" value="Peptidase_M76_ATP23"/>
</dbReference>
<keyword evidence="9" id="KW-1185">Reference proteome</keyword>
<evidence type="ECO:0000256" key="1">
    <source>
        <dbReference type="ARBA" id="ARBA00009915"/>
    </source>
</evidence>
<dbReference type="AlphaFoldDB" id="A0AAD3DWX7"/>
<evidence type="ECO:0000256" key="2">
    <source>
        <dbReference type="ARBA" id="ARBA00022670"/>
    </source>
</evidence>
<dbReference type="PANTHER" id="PTHR21711:SF0">
    <property type="entry name" value="MITOCHONDRIAL INNER MEMBRANE PROTEASE ATP23 HOMOLOG"/>
    <property type="match status" value="1"/>
</dbReference>
<dbReference type="PANTHER" id="PTHR21711">
    <property type="entry name" value="MITOCHONDRIAL INNER MEMBRANE PROTEASE"/>
    <property type="match status" value="1"/>
</dbReference>
<feature type="compositionally biased region" description="Polar residues" evidence="7">
    <location>
        <begin position="1"/>
        <end position="14"/>
    </location>
</feature>
<comment type="caution">
    <text evidence="8">The sequence shown here is derived from an EMBL/GenBank/DDBJ whole genome shotgun (WGS) entry which is preliminary data.</text>
</comment>
<organism evidence="8 9">
    <name type="scientific">Astrephomene gubernaculifera</name>
    <dbReference type="NCBI Taxonomy" id="47775"/>
    <lineage>
        <taxon>Eukaryota</taxon>
        <taxon>Viridiplantae</taxon>
        <taxon>Chlorophyta</taxon>
        <taxon>core chlorophytes</taxon>
        <taxon>Chlorophyceae</taxon>
        <taxon>CS clade</taxon>
        <taxon>Chlamydomonadales</taxon>
        <taxon>Astrephomenaceae</taxon>
        <taxon>Astrephomene</taxon>
    </lineage>
</organism>
<dbReference type="Pfam" id="PF09768">
    <property type="entry name" value="Peptidase_M76"/>
    <property type="match status" value="2"/>
</dbReference>
<accession>A0AAD3DWX7</accession>
<dbReference type="GO" id="GO:0046872">
    <property type="term" value="F:metal ion binding"/>
    <property type="evidence" value="ECO:0007669"/>
    <property type="project" value="UniProtKB-KW"/>
</dbReference>
<feature type="region of interest" description="Disordered" evidence="7">
    <location>
        <begin position="1"/>
        <end position="48"/>
    </location>
</feature>
<keyword evidence="2 6" id="KW-0645">Protease</keyword>
<feature type="compositionally biased region" description="Basic and acidic residues" evidence="7">
    <location>
        <begin position="15"/>
        <end position="37"/>
    </location>
</feature>
<dbReference type="Proteomes" id="UP001054857">
    <property type="component" value="Unassembled WGS sequence"/>
</dbReference>
<evidence type="ECO:0000256" key="4">
    <source>
        <dbReference type="ARBA" id="ARBA00022801"/>
    </source>
</evidence>